<dbReference type="GO" id="GO:0006355">
    <property type="term" value="P:regulation of DNA-templated transcription"/>
    <property type="evidence" value="ECO:0007669"/>
    <property type="project" value="InterPro"/>
</dbReference>
<evidence type="ECO:0000256" key="6">
    <source>
        <dbReference type="PROSITE-ProRule" id="PRU00169"/>
    </source>
</evidence>
<evidence type="ECO:0000256" key="1">
    <source>
        <dbReference type="ARBA" id="ARBA00022553"/>
    </source>
</evidence>
<comment type="caution">
    <text evidence="10">The sequence shown here is derived from an EMBL/GenBank/DDBJ whole genome shotgun (WGS) entry which is preliminary data.</text>
</comment>
<evidence type="ECO:0000256" key="2">
    <source>
        <dbReference type="ARBA" id="ARBA00023012"/>
    </source>
</evidence>
<dbReference type="Gene3D" id="6.10.250.690">
    <property type="match status" value="1"/>
</dbReference>
<dbReference type="EMBL" id="WJXB01000001">
    <property type="protein sequence ID" value="MRN51838.1"/>
    <property type="molecule type" value="Genomic_DNA"/>
</dbReference>
<dbReference type="Pfam" id="PF00486">
    <property type="entry name" value="Trans_reg_C"/>
    <property type="match status" value="1"/>
</dbReference>
<feature type="domain" description="Response regulatory" evidence="8">
    <location>
        <begin position="3"/>
        <end position="115"/>
    </location>
</feature>
<keyword evidence="2" id="KW-0902">Two-component regulatory system</keyword>
<name>A0A7X2H1U6_9BACL</name>
<organism evidence="10 11">
    <name type="scientific">Paenibacillus monticola</name>
    <dbReference type="NCBI Taxonomy" id="2666075"/>
    <lineage>
        <taxon>Bacteria</taxon>
        <taxon>Bacillati</taxon>
        <taxon>Bacillota</taxon>
        <taxon>Bacilli</taxon>
        <taxon>Bacillales</taxon>
        <taxon>Paenibacillaceae</taxon>
        <taxon>Paenibacillus</taxon>
    </lineage>
</organism>
<evidence type="ECO:0000256" key="3">
    <source>
        <dbReference type="ARBA" id="ARBA00023015"/>
    </source>
</evidence>
<dbReference type="RefSeq" id="WP_154116720.1">
    <property type="nucleotide sequence ID" value="NZ_WJXB01000001.1"/>
</dbReference>
<dbReference type="Proteomes" id="UP000463051">
    <property type="component" value="Unassembled WGS sequence"/>
</dbReference>
<dbReference type="PANTHER" id="PTHR48111:SF73">
    <property type="entry name" value="ALKALINE PHOSPHATASE SYNTHESIS TRANSCRIPTIONAL REGULATORY PROTEIN PHOP"/>
    <property type="match status" value="1"/>
</dbReference>
<dbReference type="SUPFAM" id="SSF52172">
    <property type="entry name" value="CheY-like"/>
    <property type="match status" value="1"/>
</dbReference>
<feature type="modified residue" description="4-aspartylphosphate" evidence="6">
    <location>
        <position position="52"/>
    </location>
</feature>
<sequence length="218" mass="24738">MANILIVEDEMAIADLIAMNLKLVGHATTQIDDGNEVMAAIQATTPDLIILDVMLPNKDGFELMKEIAPLGVPVIFLTAKDQLDDKIMGLRSGADDYIVKPFAIIELITRIETVLKRYQVHSSIFRLEQLEVRLDEHVVLLNDEQVDLTTKEFSLLTLLIANQNLALSREKLLSLVWGVEFMGETRTIDVHIQKLRKKLSLEDRIKTVYKVGYRLEVR</sequence>
<dbReference type="Pfam" id="PF00072">
    <property type="entry name" value="Response_reg"/>
    <property type="match status" value="1"/>
</dbReference>
<dbReference type="SMART" id="SM00448">
    <property type="entry name" value="REC"/>
    <property type="match status" value="1"/>
</dbReference>
<dbReference type="GO" id="GO:0000156">
    <property type="term" value="F:phosphorelay response regulator activity"/>
    <property type="evidence" value="ECO:0007669"/>
    <property type="project" value="TreeGrafter"/>
</dbReference>
<evidence type="ECO:0000256" key="5">
    <source>
        <dbReference type="ARBA" id="ARBA00023163"/>
    </source>
</evidence>
<dbReference type="GO" id="GO:0005829">
    <property type="term" value="C:cytosol"/>
    <property type="evidence" value="ECO:0007669"/>
    <property type="project" value="TreeGrafter"/>
</dbReference>
<dbReference type="GO" id="GO:0000976">
    <property type="term" value="F:transcription cis-regulatory region binding"/>
    <property type="evidence" value="ECO:0007669"/>
    <property type="project" value="TreeGrafter"/>
</dbReference>
<evidence type="ECO:0000313" key="11">
    <source>
        <dbReference type="Proteomes" id="UP000463051"/>
    </source>
</evidence>
<dbReference type="PROSITE" id="PS51755">
    <property type="entry name" value="OMPR_PHOB"/>
    <property type="match status" value="1"/>
</dbReference>
<proteinExistence type="predicted"/>
<evidence type="ECO:0000256" key="7">
    <source>
        <dbReference type="PROSITE-ProRule" id="PRU01091"/>
    </source>
</evidence>
<dbReference type="InterPro" id="IPR011006">
    <property type="entry name" value="CheY-like_superfamily"/>
</dbReference>
<evidence type="ECO:0000259" key="9">
    <source>
        <dbReference type="PROSITE" id="PS51755"/>
    </source>
</evidence>
<evidence type="ECO:0000313" key="10">
    <source>
        <dbReference type="EMBL" id="MRN51838.1"/>
    </source>
</evidence>
<dbReference type="InterPro" id="IPR036388">
    <property type="entry name" value="WH-like_DNA-bd_sf"/>
</dbReference>
<keyword evidence="5" id="KW-0804">Transcription</keyword>
<protein>
    <submittedName>
        <fullName evidence="10">Response regulator</fullName>
    </submittedName>
</protein>
<feature type="domain" description="OmpR/PhoB-type" evidence="9">
    <location>
        <begin position="122"/>
        <end position="217"/>
    </location>
</feature>
<dbReference type="PANTHER" id="PTHR48111">
    <property type="entry name" value="REGULATOR OF RPOS"/>
    <property type="match status" value="1"/>
</dbReference>
<dbReference type="InterPro" id="IPR001867">
    <property type="entry name" value="OmpR/PhoB-type_DNA-bd"/>
</dbReference>
<dbReference type="CDD" id="cd00383">
    <property type="entry name" value="trans_reg_C"/>
    <property type="match status" value="1"/>
</dbReference>
<keyword evidence="1 6" id="KW-0597">Phosphoprotein</keyword>
<keyword evidence="11" id="KW-1185">Reference proteome</keyword>
<dbReference type="SMART" id="SM00862">
    <property type="entry name" value="Trans_reg_C"/>
    <property type="match status" value="1"/>
</dbReference>
<dbReference type="Gene3D" id="1.10.10.10">
    <property type="entry name" value="Winged helix-like DNA-binding domain superfamily/Winged helix DNA-binding domain"/>
    <property type="match status" value="1"/>
</dbReference>
<reference evidence="10 11" key="1">
    <citation type="submission" date="2019-11" db="EMBL/GenBank/DDBJ databases">
        <title>Paenibacillus monticola sp. nov., a novel PGPR strain isolated from mountain sample in China.</title>
        <authorList>
            <person name="Zhao Q."/>
            <person name="Li H.-P."/>
            <person name="Zhang J.-L."/>
        </authorList>
    </citation>
    <scope>NUCLEOTIDE SEQUENCE [LARGE SCALE GENOMIC DNA]</scope>
    <source>
        <strain evidence="10 11">LC-T2</strain>
    </source>
</reference>
<dbReference type="PROSITE" id="PS50110">
    <property type="entry name" value="RESPONSE_REGULATORY"/>
    <property type="match status" value="1"/>
</dbReference>
<gene>
    <name evidence="10" type="ORF">GJB61_02350</name>
</gene>
<dbReference type="AlphaFoldDB" id="A0A7X2H1U6"/>
<evidence type="ECO:0000256" key="4">
    <source>
        <dbReference type="ARBA" id="ARBA00023125"/>
    </source>
</evidence>
<dbReference type="InterPro" id="IPR039420">
    <property type="entry name" value="WalR-like"/>
</dbReference>
<feature type="DNA-binding region" description="OmpR/PhoB-type" evidence="7">
    <location>
        <begin position="122"/>
        <end position="217"/>
    </location>
</feature>
<evidence type="ECO:0000259" key="8">
    <source>
        <dbReference type="PROSITE" id="PS50110"/>
    </source>
</evidence>
<dbReference type="Gene3D" id="3.40.50.2300">
    <property type="match status" value="1"/>
</dbReference>
<keyword evidence="3" id="KW-0805">Transcription regulation</keyword>
<dbReference type="GO" id="GO:0032993">
    <property type="term" value="C:protein-DNA complex"/>
    <property type="evidence" value="ECO:0007669"/>
    <property type="project" value="TreeGrafter"/>
</dbReference>
<accession>A0A7X2H1U6</accession>
<dbReference type="InterPro" id="IPR001789">
    <property type="entry name" value="Sig_transdc_resp-reg_receiver"/>
</dbReference>
<keyword evidence="4 7" id="KW-0238">DNA-binding</keyword>
<dbReference type="CDD" id="cd17574">
    <property type="entry name" value="REC_OmpR"/>
    <property type="match status" value="1"/>
</dbReference>